<evidence type="ECO:0000313" key="1">
    <source>
        <dbReference type="EMBL" id="RXG29210.1"/>
    </source>
</evidence>
<comment type="caution">
    <text evidence="1">The sequence shown here is derived from an EMBL/GenBank/DDBJ whole genome shotgun (WGS) entry which is preliminary data.</text>
</comment>
<reference evidence="1 2" key="1">
    <citation type="submission" date="2018-07" db="EMBL/GenBank/DDBJ databases">
        <title>Leeuwenhoekiella genomics.</title>
        <authorList>
            <person name="Tahon G."/>
            <person name="Willems A."/>
        </authorList>
    </citation>
    <scope>NUCLEOTIDE SEQUENCE [LARGE SCALE GENOMIC DNA]</scope>
    <source>
        <strain evidence="1 2">LMG 1345</strain>
    </source>
</reference>
<evidence type="ECO:0000313" key="2">
    <source>
        <dbReference type="Proteomes" id="UP000290608"/>
    </source>
</evidence>
<dbReference type="Proteomes" id="UP000290608">
    <property type="component" value="Unassembled WGS sequence"/>
</dbReference>
<gene>
    <name evidence="1" type="ORF">DSL99_2148</name>
</gene>
<protein>
    <submittedName>
        <fullName evidence="1">Uncharacterized protein</fullName>
    </submittedName>
</protein>
<dbReference type="STRING" id="1122159.SAMN02745246_02285"/>
<sequence>MMDTKIYAHDNEVDLYQKNNYVELQTWMTLLKLTAKELESFVWLGERKSFKSEILIHKLTDKKAETSVLLDLLGKYLNQITEIRECEDMDCEYYYQHQHEQLRVLFNYHIEQCSKLKCKLLNSIEAI</sequence>
<dbReference type="EMBL" id="QOVL01000009">
    <property type="protein sequence ID" value="RXG29210.1"/>
    <property type="molecule type" value="Genomic_DNA"/>
</dbReference>
<proteinExistence type="predicted"/>
<dbReference type="RefSeq" id="WP_128759351.1">
    <property type="nucleotide sequence ID" value="NZ_QOVL01000009.1"/>
</dbReference>
<accession>A0A4V1KSB4</accession>
<name>A0A4V1KSB4_9FLAO</name>
<organism evidence="1 2">
    <name type="scientific">Leeuwenhoekiella marinoflava</name>
    <dbReference type="NCBI Taxonomy" id="988"/>
    <lineage>
        <taxon>Bacteria</taxon>
        <taxon>Pseudomonadati</taxon>
        <taxon>Bacteroidota</taxon>
        <taxon>Flavobacteriia</taxon>
        <taxon>Flavobacteriales</taxon>
        <taxon>Flavobacteriaceae</taxon>
        <taxon>Leeuwenhoekiella</taxon>
    </lineage>
</organism>
<dbReference type="AlphaFoldDB" id="A0A4V1KSB4"/>